<dbReference type="AlphaFoldDB" id="A0AAF3FBH9"/>
<dbReference type="SUPFAM" id="SSF56645">
    <property type="entry name" value="Acyl-CoA dehydrogenase NM domain-like"/>
    <property type="match status" value="1"/>
</dbReference>
<evidence type="ECO:0000256" key="8">
    <source>
        <dbReference type="ARBA" id="ARBA00023128"/>
    </source>
</evidence>
<reference evidence="13" key="1">
    <citation type="submission" date="2024-02" db="UniProtKB">
        <authorList>
            <consortium name="WormBaseParasite"/>
        </authorList>
    </citation>
    <scope>IDENTIFICATION</scope>
</reference>
<dbReference type="GO" id="GO:0006631">
    <property type="term" value="P:fatty acid metabolic process"/>
    <property type="evidence" value="ECO:0007669"/>
    <property type="project" value="UniProtKB-ARBA"/>
</dbReference>
<evidence type="ECO:0000313" key="13">
    <source>
        <dbReference type="WBParaSite" id="MBELARI_LOCUS4293"/>
    </source>
</evidence>
<feature type="domain" description="Acyl-CoA dehydrogenase/oxidase C-terminal" evidence="9">
    <location>
        <begin position="293"/>
        <end position="426"/>
    </location>
</feature>
<dbReference type="Pfam" id="PF00441">
    <property type="entry name" value="Acyl-CoA_dh_1"/>
    <property type="match status" value="1"/>
</dbReference>
<evidence type="ECO:0000256" key="4">
    <source>
        <dbReference type="ARBA" id="ARBA00022630"/>
    </source>
</evidence>
<comment type="subcellular location">
    <subcellularLocation>
        <location evidence="2">Mitochondrion</location>
    </subcellularLocation>
</comment>
<dbReference type="InterPro" id="IPR013786">
    <property type="entry name" value="AcylCoA_DH/ox_N"/>
</dbReference>
<dbReference type="InterPro" id="IPR009075">
    <property type="entry name" value="AcylCo_DH/oxidase_C"/>
</dbReference>
<keyword evidence="6" id="KW-0809">Transit peptide</keyword>
<dbReference type="InterPro" id="IPR009100">
    <property type="entry name" value="AcylCoA_DH/oxidase_NM_dom_sf"/>
</dbReference>
<dbReference type="PANTHER" id="PTHR43884">
    <property type="entry name" value="ACYL-COA DEHYDROGENASE"/>
    <property type="match status" value="1"/>
</dbReference>
<comment type="cofactor">
    <cofactor evidence="1">
        <name>FAD</name>
        <dbReference type="ChEBI" id="CHEBI:57692"/>
    </cofactor>
</comment>
<evidence type="ECO:0000256" key="5">
    <source>
        <dbReference type="ARBA" id="ARBA00022827"/>
    </source>
</evidence>
<dbReference type="GO" id="GO:0050660">
    <property type="term" value="F:flavin adenine dinucleotide binding"/>
    <property type="evidence" value="ECO:0007669"/>
    <property type="project" value="InterPro"/>
</dbReference>
<dbReference type="InterPro" id="IPR036250">
    <property type="entry name" value="AcylCo_DH-like_C"/>
</dbReference>
<evidence type="ECO:0000259" key="9">
    <source>
        <dbReference type="Pfam" id="PF00441"/>
    </source>
</evidence>
<dbReference type="SUPFAM" id="SSF47203">
    <property type="entry name" value="Acyl-CoA dehydrogenase C-terminal domain-like"/>
    <property type="match status" value="1"/>
</dbReference>
<dbReference type="Gene3D" id="1.10.540.10">
    <property type="entry name" value="Acyl-CoA dehydrogenase/oxidase, N-terminal domain"/>
    <property type="match status" value="1"/>
</dbReference>
<name>A0AAF3FBH9_9BILA</name>
<keyword evidence="4" id="KW-0285">Flavoprotein</keyword>
<evidence type="ECO:0000259" key="10">
    <source>
        <dbReference type="Pfam" id="PF02771"/>
    </source>
</evidence>
<evidence type="ECO:0000256" key="7">
    <source>
        <dbReference type="ARBA" id="ARBA00023002"/>
    </source>
</evidence>
<dbReference type="Proteomes" id="UP000887575">
    <property type="component" value="Unassembled WGS sequence"/>
</dbReference>
<evidence type="ECO:0000256" key="3">
    <source>
        <dbReference type="ARBA" id="ARBA00009347"/>
    </source>
</evidence>
<dbReference type="PANTHER" id="PTHR43884:SF9">
    <property type="entry name" value="COMPLEX I ASSEMBLY FACTOR ACAD9, MITOCHONDRIAL"/>
    <property type="match status" value="1"/>
</dbReference>
<comment type="similarity">
    <text evidence="3">Belongs to the acyl-CoA dehydrogenase family.</text>
</comment>
<dbReference type="InterPro" id="IPR049448">
    <property type="entry name" value="ACAD9/ACADV-like_C"/>
</dbReference>
<feature type="domain" description="Acyl-CoA dehydrogenase/oxidase N-terminal" evidence="10">
    <location>
        <begin position="123"/>
        <end position="184"/>
    </location>
</feature>
<organism evidence="12 13">
    <name type="scientific">Mesorhabditis belari</name>
    <dbReference type="NCBI Taxonomy" id="2138241"/>
    <lineage>
        <taxon>Eukaryota</taxon>
        <taxon>Metazoa</taxon>
        <taxon>Ecdysozoa</taxon>
        <taxon>Nematoda</taxon>
        <taxon>Chromadorea</taxon>
        <taxon>Rhabditida</taxon>
        <taxon>Rhabditina</taxon>
        <taxon>Rhabditomorpha</taxon>
        <taxon>Rhabditoidea</taxon>
        <taxon>Rhabditidae</taxon>
        <taxon>Mesorhabditinae</taxon>
        <taxon>Mesorhabditis</taxon>
    </lineage>
</organism>
<dbReference type="Pfam" id="PF21343">
    <property type="entry name" value="ACAD9-ACADV_C"/>
    <property type="match status" value="1"/>
</dbReference>
<evidence type="ECO:0000313" key="12">
    <source>
        <dbReference type="Proteomes" id="UP000887575"/>
    </source>
</evidence>
<keyword evidence="5" id="KW-0274">FAD</keyword>
<accession>A0AAF3FBH9</accession>
<protein>
    <submittedName>
        <fullName evidence="13">Uncharacterized protein</fullName>
    </submittedName>
</protein>
<keyword evidence="12" id="KW-1185">Reference proteome</keyword>
<dbReference type="InterPro" id="IPR046373">
    <property type="entry name" value="Acyl-CoA_Oxase/DH_mid-dom_sf"/>
</dbReference>
<dbReference type="GO" id="GO:0005739">
    <property type="term" value="C:mitochondrion"/>
    <property type="evidence" value="ECO:0007669"/>
    <property type="project" value="UniProtKB-SubCell"/>
</dbReference>
<feature type="domain" description="ACAD9/ACADV-like C-terminal" evidence="11">
    <location>
        <begin position="488"/>
        <end position="570"/>
    </location>
</feature>
<dbReference type="WBParaSite" id="MBELARI_LOCUS4293">
    <property type="protein sequence ID" value="MBELARI_LOCUS4293"/>
    <property type="gene ID" value="MBELARI_LOCUS4293"/>
</dbReference>
<evidence type="ECO:0000256" key="6">
    <source>
        <dbReference type="ARBA" id="ARBA00022946"/>
    </source>
</evidence>
<keyword evidence="8" id="KW-0496">Mitochondrion</keyword>
<evidence type="ECO:0000256" key="1">
    <source>
        <dbReference type="ARBA" id="ARBA00001974"/>
    </source>
</evidence>
<dbReference type="InterPro" id="IPR037069">
    <property type="entry name" value="AcylCoA_DH/ox_N_sf"/>
</dbReference>
<sequence length="618" mass="68961">MRTVLRIGWLPRRWLSTNSQSSAENNKGPTAVQRFHIGGVTNKDVPIEKQSLTRGLAMDKFEKDFFIYPEHQDTEDLRNIEGFVKMLHDSLEVSVNSEEIEKLKALTENVKLAIDRNAIPSTLVPGTFGGLGFSNKDKIRLFEELSIDWSLCSSIEVINRAVNLLLTFGSVQQKEKYLPLISEGKCRPGFAVLEQGGAFAEVCGSGDNQLLDGKVKVVNPQSANLLFVFGAKFDKNEKRRQITCYLIDRNEIDDSTMWEAKREETLGLRAFEIGELHLRAFIQSSNVLGEESKGLEVANELSACSRIPLSAAVSGFAKRLIDDLVTVCNQTASTSTENATLSDLPAIQRVLSHLTTKVYALESSTYYLGGLMDEGLSVTIDIESALLHRQSREVLSLCVSTIVELCGLQGSKLGVHYERWIRDISTLLAMHPEGSITEQVALSTISTWAAKNFSRTKSTFQRLFNAQKYQTKMANPGLRHYIAEHAHPTLQLACQELENSMGRVNVIIEKLLSERGKNLEADYGTMENLVRVLQNNFMMVAVIARATRSYSIGLRNADLEILFASQLCTRLARSSWFELQALGDHFGLLRTNPGLLQAGRAIFDIGGYKLENPIEKMW</sequence>
<dbReference type="Gene3D" id="2.40.110.10">
    <property type="entry name" value="Butyryl-CoA Dehydrogenase, subunit A, domain 2"/>
    <property type="match status" value="1"/>
</dbReference>
<dbReference type="GO" id="GO:0003995">
    <property type="term" value="F:acyl-CoA dehydrogenase activity"/>
    <property type="evidence" value="ECO:0007669"/>
    <property type="project" value="TreeGrafter"/>
</dbReference>
<dbReference type="Gene3D" id="1.20.140.10">
    <property type="entry name" value="Butyryl-CoA Dehydrogenase, subunit A, domain 3"/>
    <property type="match status" value="2"/>
</dbReference>
<evidence type="ECO:0000259" key="11">
    <source>
        <dbReference type="Pfam" id="PF21343"/>
    </source>
</evidence>
<proteinExistence type="inferred from homology"/>
<dbReference type="Pfam" id="PF02771">
    <property type="entry name" value="Acyl-CoA_dh_N"/>
    <property type="match status" value="1"/>
</dbReference>
<evidence type="ECO:0000256" key="2">
    <source>
        <dbReference type="ARBA" id="ARBA00004173"/>
    </source>
</evidence>
<keyword evidence="7" id="KW-0560">Oxidoreductase</keyword>